<evidence type="ECO:0000256" key="1">
    <source>
        <dbReference type="SAM" id="MobiDB-lite"/>
    </source>
</evidence>
<reference evidence="2 3" key="1">
    <citation type="submission" date="2019-03" db="EMBL/GenBank/DDBJ databases">
        <title>Genomic Encyclopedia of Type Strains, Phase IV (KMG-IV): sequencing the most valuable type-strain genomes for metagenomic binning, comparative biology and taxonomic classification.</title>
        <authorList>
            <person name="Goeker M."/>
        </authorList>
    </citation>
    <scope>NUCLEOTIDE SEQUENCE [LARGE SCALE GENOMIC DNA]</scope>
    <source>
        <strain evidence="2 3">DSM 18792</strain>
    </source>
</reference>
<evidence type="ECO:0000313" key="3">
    <source>
        <dbReference type="Proteomes" id="UP000295455"/>
    </source>
</evidence>
<proteinExistence type="predicted"/>
<protein>
    <submittedName>
        <fullName evidence="2">Uncharacterized protein</fullName>
    </submittedName>
</protein>
<dbReference type="AlphaFoldDB" id="A0A4R1R9V0"/>
<sequence length="49" mass="5457">MKKYPSPKPFDPSAEDQKRVAEKLAKHFSPDKVLVTKAGEKVQGTKKST</sequence>
<feature type="region of interest" description="Disordered" evidence="1">
    <location>
        <begin position="1"/>
        <end position="20"/>
    </location>
</feature>
<dbReference type="EMBL" id="SLUP01000013">
    <property type="protein sequence ID" value="TCL62501.1"/>
    <property type="molecule type" value="Genomic_DNA"/>
</dbReference>
<evidence type="ECO:0000313" key="2">
    <source>
        <dbReference type="EMBL" id="TCL62501.1"/>
    </source>
</evidence>
<dbReference type="Proteomes" id="UP000295455">
    <property type="component" value="Unassembled WGS sequence"/>
</dbReference>
<gene>
    <name evidence="2" type="ORF">EV196_11343</name>
</gene>
<accession>A0A4R1R9V0</accession>
<keyword evidence="3" id="KW-1185">Reference proteome</keyword>
<organism evidence="2 3">
    <name type="scientific">Mariniflexile fucanivorans</name>
    <dbReference type="NCBI Taxonomy" id="264023"/>
    <lineage>
        <taxon>Bacteria</taxon>
        <taxon>Pseudomonadati</taxon>
        <taxon>Bacteroidota</taxon>
        <taxon>Flavobacteriia</taxon>
        <taxon>Flavobacteriales</taxon>
        <taxon>Flavobacteriaceae</taxon>
        <taxon>Mariniflexile</taxon>
    </lineage>
</organism>
<dbReference type="RefSeq" id="WP_165876210.1">
    <property type="nucleotide sequence ID" value="NZ_OX156936.1"/>
</dbReference>
<name>A0A4R1R9V0_9FLAO</name>
<feature type="compositionally biased region" description="Pro residues" evidence="1">
    <location>
        <begin position="1"/>
        <end position="10"/>
    </location>
</feature>
<comment type="caution">
    <text evidence="2">The sequence shown here is derived from an EMBL/GenBank/DDBJ whole genome shotgun (WGS) entry which is preliminary data.</text>
</comment>